<dbReference type="Proteomes" id="UP000825729">
    <property type="component" value="Unassembled WGS sequence"/>
</dbReference>
<evidence type="ECO:0000313" key="3">
    <source>
        <dbReference type="Proteomes" id="UP000825729"/>
    </source>
</evidence>
<accession>A0AAV7EHN9</accession>
<dbReference type="EMBL" id="JAINDJ010000005">
    <property type="protein sequence ID" value="KAG9447951.1"/>
    <property type="molecule type" value="Genomic_DNA"/>
</dbReference>
<feature type="compositionally biased region" description="Basic and acidic residues" evidence="1">
    <location>
        <begin position="102"/>
        <end position="117"/>
    </location>
</feature>
<protein>
    <submittedName>
        <fullName evidence="2">Uncharacterized protein</fullName>
    </submittedName>
</protein>
<evidence type="ECO:0000256" key="1">
    <source>
        <dbReference type="SAM" id="MobiDB-lite"/>
    </source>
</evidence>
<dbReference type="AlphaFoldDB" id="A0AAV7EHN9"/>
<comment type="caution">
    <text evidence="2">The sequence shown here is derived from an EMBL/GenBank/DDBJ whole genome shotgun (WGS) entry which is preliminary data.</text>
</comment>
<sequence>MEIVEQHPPPPINPPTMIALQASIQDLVNKWQKLQKWHLFFHCQKRAHQTQKRAPWRTHLGTFLESTPVHIASLSLLLLDLIFTLEIIRRTRKRRDDAVLSLGRSRDPGRAGGEDRGPGVSSGSVVLDPPRAGRRRRGGGGGAGAGIVGSRRGRRVTGGGEPMAGGEGRGERVRAQRRGYSISDRRHSEPVRVAAAAESDSGATHQREGRENRGAGRSLGAPLPNRFHHSDVRYSSPCT</sequence>
<name>A0AAV7EHN9_ARIFI</name>
<feature type="compositionally biased region" description="Basic and acidic residues" evidence="1">
    <location>
        <begin position="205"/>
        <end position="214"/>
    </location>
</feature>
<organism evidence="2 3">
    <name type="scientific">Aristolochia fimbriata</name>
    <name type="common">White veined hardy Dutchman's pipe vine</name>
    <dbReference type="NCBI Taxonomy" id="158543"/>
    <lineage>
        <taxon>Eukaryota</taxon>
        <taxon>Viridiplantae</taxon>
        <taxon>Streptophyta</taxon>
        <taxon>Embryophyta</taxon>
        <taxon>Tracheophyta</taxon>
        <taxon>Spermatophyta</taxon>
        <taxon>Magnoliopsida</taxon>
        <taxon>Magnoliidae</taxon>
        <taxon>Piperales</taxon>
        <taxon>Aristolochiaceae</taxon>
        <taxon>Aristolochia</taxon>
    </lineage>
</organism>
<reference evidence="2 3" key="1">
    <citation type="submission" date="2021-07" db="EMBL/GenBank/DDBJ databases">
        <title>The Aristolochia fimbriata genome: insights into angiosperm evolution, floral development and chemical biosynthesis.</title>
        <authorList>
            <person name="Jiao Y."/>
        </authorList>
    </citation>
    <scope>NUCLEOTIDE SEQUENCE [LARGE SCALE GENOMIC DNA]</scope>
    <source>
        <strain evidence="2">IBCAS-2021</strain>
        <tissue evidence="2">Leaf</tissue>
    </source>
</reference>
<keyword evidence="3" id="KW-1185">Reference proteome</keyword>
<feature type="compositionally biased region" description="Gly residues" evidence="1">
    <location>
        <begin position="156"/>
        <end position="167"/>
    </location>
</feature>
<feature type="region of interest" description="Disordered" evidence="1">
    <location>
        <begin position="102"/>
        <end position="239"/>
    </location>
</feature>
<gene>
    <name evidence="2" type="ORF">H6P81_014079</name>
</gene>
<evidence type="ECO:0000313" key="2">
    <source>
        <dbReference type="EMBL" id="KAG9447951.1"/>
    </source>
</evidence>
<proteinExistence type="predicted"/>